<accession>A0A7G5H5H2</accession>
<dbReference type="KEGG" id="sfol:H3H32_16470"/>
<feature type="region of interest" description="Disordered" evidence="1">
    <location>
        <begin position="1"/>
        <end position="30"/>
    </location>
</feature>
<evidence type="ECO:0000256" key="1">
    <source>
        <dbReference type="SAM" id="MobiDB-lite"/>
    </source>
</evidence>
<proteinExistence type="predicted"/>
<keyword evidence="3" id="KW-1185">Reference proteome</keyword>
<evidence type="ECO:0000313" key="2">
    <source>
        <dbReference type="EMBL" id="QMW06364.1"/>
    </source>
</evidence>
<dbReference type="EMBL" id="CP059732">
    <property type="protein sequence ID" value="QMW06364.1"/>
    <property type="molecule type" value="Genomic_DNA"/>
</dbReference>
<name>A0A7G5H5H2_9BACT</name>
<dbReference type="RefSeq" id="WP_182463733.1">
    <property type="nucleotide sequence ID" value="NZ_CP059732.1"/>
</dbReference>
<dbReference type="AlphaFoldDB" id="A0A7G5H5H2"/>
<protein>
    <submittedName>
        <fullName evidence="2">Uncharacterized protein</fullName>
    </submittedName>
</protein>
<gene>
    <name evidence="2" type="ORF">H3H32_16470</name>
</gene>
<sequence length="131" mass="14614">MNTEQNYVGGGNNAIPPTPPAQNAVPTSPTPDDWRDSFLLEVMKSSGSKEYLFGLLELIHDLLDSGSIIPSIGEMFNGYITQPYINLSEQRLVLRDMMSLVVFLTKLKGAFECFDIYTDYIKIAESEQGNE</sequence>
<evidence type="ECO:0000313" key="3">
    <source>
        <dbReference type="Proteomes" id="UP000515369"/>
    </source>
</evidence>
<organism evidence="2 3">
    <name type="scientific">Spirosoma foliorum</name>
    <dbReference type="NCBI Taxonomy" id="2710596"/>
    <lineage>
        <taxon>Bacteria</taxon>
        <taxon>Pseudomonadati</taxon>
        <taxon>Bacteroidota</taxon>
        <taxon>Cytophagia</taxon>
        <taxon>Cytophagales</taxon>
        <taxon>Cytophagaceae</taxon>
        <taxon>Spirosoma</taxon>
    </lineage>
</organism>
<reference evidence="2 3" key="1">
    <citation type="submission" date="2020-07" db="EMBL/GenBank/DDBJ databases">
        <title>Spirosoma foliorum sp. nov., isolated from the leaves on the Nejang mountain Korea, Republic of.</title>
        <authorList>
            <person name="Ho H."/>
            <person name="Lee Y.-J."/>
            <person name="Nurcahyanto D.-A."/>
            <person name="Kim S.-G."/>
        </authorList>
    </citation>
    <scope>NUCLEOTIDE SEQUENCE [LARGE SCALE GENOMIC DNA]</scope>
    <source>
        <strain evidence="2 3">PL0136</strain>
    </source>
</reference>
<dbReference type="Proteomes" id="UP000515369">
    <property type="component" value="Chromosome"/>
</dbReference>